<gene>
    <name evidence="2" type="ORF">GKE97_20100</name>
</gene>
<feature type="region of interest" description="Disordered" evidence="1">
    <location>
        <begin position="1"/>
        <end position="21"/>
    </location>
</feature>
<comment type="caution">
    <text evidence="2">The sequence shown here is derived from an EMBL/GenBank/DDBJ whole genome shotgun (WGS) entry which is preliminary data.</text>
</comment>
<dbReference type="RefSeq" id="WP_133248348.1">
    <property type="nucleotide sequence ID" value="NZ_JAQLWY010000025.1"/>
</dbReference>
<sequence length="140" mass="16714">MASRIQTLKDFGYDPSERPLTPEEKEAACTLDYVDALLQTYDDRVTAAAEHRPYLDSLNSNMEPNCDWPEPTDPRAMCQMLSYFCASMEIVQLVISDYGDEQYPEFIRAWYKEVRQRMHMDHYHYIHWRDKMKEIADRDF</sequence>
<name>A0A6I2R511_FLAPL</name>
<organism evidence="2 3">
    <name type="scientific">Flavonifractor plautii</name>
    <name type="common">Fusobacterium plautii</name>
    <dbReference type="NCBI Taxonomy" id="292800"/>
    <lineage>
        <taxon>Bacteria</taxon>
        <taxon>Bacillati</taxon>
        <taxon>Bacillota</taxon>
        <taxon>Clostridia</taxon>
        <taxon>Eubacteriales</taxon>
        <taxon>Oscillospiraceae</taxon>
        <taxon>Flavonifractor</taxon>
    </lineage>
</organism>
<dbReference type="Proteomes" id="UP000434475">
    <property type="component" value="Unassembled WGS sequence"/>
</dbReference>
<proteinExistence type="predicted"/>
<feature type="compositionally biased region" description="Basic and acidic residues" evidence="1">
    <location>
        <begin position="11"/>
        <end position="21"/>
    </location>
</feature>
<evidence type="ECO:0000256" key="1">
    <source>
        <dbReference type="SAM" id="MobiDB-lite"/>
    </source>
</evidence>
<protein>
    <submittedName>
        <fullName evidence="2">Uncharacterized protein</fullName>
    </submittedName>
</protein>
<dbReference type="EMBL" id="WKPR01000027">
    <property type="protein sequence ID" value="MSB21784.1"/>
    <property type="molecule type" value="Genomic_DNA"/>
</dbReference>
<accession>A0A6I2R511</accession>
<evidence type="ECO:0000313" key="2">
    <source>
        <dbReference type="EMBL" id="MSB21784.1"/>
    </source>
</evidence>
<evidence type="ECO:0000313" key="3">
    <source>
        <dbReference type="Proteomes" id="UP000434475"/>
    </source>
</evidence>
<dbReference type="AlphaFoldDB" id="A0A6I2R511"/>
<reference evidence="2 3" key="1">
    <citation type="journal article" date="2019" name="Nat. Med.">
        <title>A library of human gut bacterial isolates paired with longitudinal multiomics data enables mechanistic microbiome research.</title>
        <authorList>
            <person name="Poyet M."/>
            <person name="Groussin M."/>
            <person name="Gibbons S.M."/>
            <person name="Avila-Pacheco J."/>
            <person name="Jiang X."/>
            <person name="Kearney S.M."/>
            <person name="Perrotta A.R."/>
            <person name="Berdy B."/>
            <person name="Zhao S."/>
            <person name="Lieberman T.D."/>
            <person name="Swanson P.K."/>
            <person name="Smith M."/>
            <person name="Roesemann S."/>
            <person name="Alexander J.E."/>
            <person name="Rich S.A."/>
            <person name="Livny J."/>
            <person name="Vlamakis H."/>
            <person name="Clish C."/>
            <person name="Bullock K."/>
            <person name="Deik A."/>
            <person name="Scott J."/>
            <person name="Pierce K.A."/>
            <person name="Xavier R.J."/>
            <person name="Alm E.J."/>
        </authorList>
    </citation>
    <scope>NUCLEOTIDE SEQUENCE [LARGE SCALE GENOMIC DNA]</scope>
    <source>
        <strain evidence="2 3">BIOML-A2</strain>
    </source>
</reference>